<evidence type="ECO:0000256" key="1">
    <source>
        <dbReference type="ARBA" id="ARBA00022729"/>
    </source>
</evidence>
<dbReference type="GO" id="GO:0007608">
    <property type="term" value="P:sensory perception of smell"/>
    <property type="evidence" value="ECO:0007669"/>
    <property type="project" value="TreeGrafter"/>
</dbReference>
<protein>
    <submittedName>
        <fullName evidence="3">Odorant binding protein 1</fullName>
    </submittedName>
</protein>
<feature type="chain" id="PRO_5003054139" evidence="2">
    <location>
        <begin position="20"/>
        <end position="142"/>
    </location>
</feature>
<name>D4AHN1_9MUSC</name>
<dbReference type="GO" id="GO:0005615">
    <property type="term" value="C:extracellular space"/>
    <property type="evidence" value="ECO:0007669"/>
    <property type="project" value="TreeGrafter"/>
</dbReference>
<dbReference type="CDD" id="cd23992">
    <property type="entry name" value="PBP_GOBP"/>
    <property type="match status" value="1"/>
</dbReference>
<gene>
    <name evidence="3" type="primary">OBP1</name>
</gene>
<accession>D4AHN1</accession>
<dbReference type="InterPro" id="IPR006170">
    <property type="entry name" value="PBP/GOBP"/>
</dbReference>
<proteinExistence type="evidence at transcript level"/>
<dbReference type="PANTHER" id="PTHR11857">
    <property type="entry name" value="ODORANT BINDING PROTEIN-RELATED"/>
    <property type="match status" value="1"/>
</dbReference>
<dbReference type="InterPro" id="IPR036728">
    <property type="entry name" value="PBP_GOBP_sf"/>
</dbReference>
<dbReference type="SMART" id="SM00708">
    <property type="entry name" value="PhBP"/>
    <property type="match status" value="1"/>
</dbReference>
<feature type="signal peptide" evidence="2">
    <location>
        <begin position="1"/>
        <end position="19"/>
    </location>
</feature>
<dbReference type="AlphaFoldDB" id="D4AHN1"/>
<dbReference type="SUPFAM" id="SSF47565">
    <property type="entry name" value="Insect pheromone/odorant-binding proteins"/>
    <property type="match status" value="1"/>
</dbReference>
<dbReference type="PANTHER" id="PTHR11857:SF42">
    <property type="entry name" value="GENERAL ODORANT-BINDING PROTEIN 19D-RELATED"/>
    <property type="match status" value="1"/>
</dbReference>
<evidence type="ECO:0000313" key="3">
    <source>
        <dbReference type="EMBL" id="BAI82441.1"/>
    </source>
</evidence>
<dbReference type="GO" id="GO:0005549">
    <property type="term" value="F:odorant binding"/>
    <property type="evidence" value="ECO:0007669"/>
    <property type="project" value="InterPro"/>
</dbReference>
<evidence type="ECO:0000256" key="2">
    <source>
        <dbReference type="SAM" id="SignalP"/>
    </source>
</evidence>
<keyword evidence="1 2" id="KW-0732">Signal</keyword>
<reference evidence="3" key="1">
    <citation type="submission" date="2009-09" db="EMBL/GenBank/DDBJ databases">
        <title>Identification of odorant binding protein genes from antennal expressed sequence tags of the onion fly, Delia antiqua.</title>
        <authorList>
            <person name="Mitaka H."/>
            <person name="Miura N."/>
            <person name="Matsuo T."/>
            <person name="Ishikawa Y."/>
        </authorList>
    </citation>
    <scope>NUCLEOTIDE SEQUENCE</scope>
    <source>
        <tissue evidence="3">Antenna</tissue>
    </source>
</reference>
<dbReference type="Gene3D" id="1.10.238.20">
    <property type="entry name" value="Pheromone/general odorant binding protein domain"/>
    <property type="match status" value="1"/>
</dbReference>
<dbReference type="EMBL" id="AB521988">
    <property type="protein sequence ID" value="BAI82441.1"/>
    <property type="molecule type" value="mRNA"/>
</dbReference>
<dbReference type="Pfam" id="PF01395">
    <property type="entry name" value="PBP_GOBP"/>
    <property type="match status" value="1"/>
</dbReference>
<organism evidence="3">
    <name type="scientific">Delia antiqua</name>
    <name type="common">onion fly</name>
    <dbReference type="NCBI Taxonomy" id="265456"/>
    <lineage>
        <taxon>Eukaryota</taxon>
        <taxon>Metazoa</taxon>
        <taxon>Ecdysozoa</taxon>
        <taxon>Arthropoda</taxon>
        <taxon>Hexapoda</taxon>
        <taxon>Insecta</taxon>
        <taxon>Pterygota</taxon>
        <taxon>Neoptera</taxon>
        <taxon>Endopterygota</taxon>
        <taxon>Diptera</taxon>
        <taxon>Brachycera</taxon>
        <taxon>Muscomorpha</taxon>
        <taxon>Muscoidea</taxon>
        <taxon>Anthomyiidae</taxon>
        <taxon>Anthomyiinae</taxon>
        <taxon>Delia</taxon>
    </lineage>
</organism>
<sequence length="142" mass="15615">MKFLVVFAFVAMAVCSIRAELTKEEAIAIVNECKEAEGASNADVEAMMKHEPADSKEGKCMKACALKKFGVLSEDGKLIKDASIELTKRFIKDEDKKELATEVIEACEALEVNEDHCEAASEYGACIKKEFELKELDSSAEI</sequence>